<accession>A0A167PY21</accession>
<dbReference type="Pfam" id="PF01042">
    <property type="entry name" value="Ribonuc_L-PSP"/>
    <property type="match status" value="1"/>
</dbReference>
<sequence length="135" mass="15229">MSHLTYYNYDGVGTRNRERYSYSQAVRIGDRIECSGQGGWDPSTGELAMDAIAQIHQAFKNVELSLRNAGGTGWEQVFRVNSYLVPMDDEAMEAMVQNLRKYMPNHQPVWTCVGVTALAEDDMKVEIEVVAHDPK</sequence>
<gene>
    <name evidence="1" type="ORF">EN45_111100</name>
</gene>
<name>A0A167PY21_PENCH</name>
<dbReference type="GO" id="GO:0019239">
    <property type="term" value="F:deaminase activity"/>
    <property type="evidence" value="ECO:0007669"/>
    <property type="project" value="TreeGrafter"/>
</dbReference>
<dbReference type="PANTHER" id="PTHR11803:SF39">
    <property type="entry name" value="2-IMINOBUTANOATE_2-IMINOPROPANOATE DEAMINASE"/>
    <property type="match status" value="1"/>
</dbReference>
<dbReference type="PhylomeDB" id="A0A167PY21"/>
<evidence type="ECO:0000313" key="1">
    <source>
        <dbReference type="EMBL" id="KZN83992.1"/>
    </source>
</evidence>
<dbReference type="CDD" id="cd06152">
    <property type="entry name" value="YjgF_YER057c_UK114_like_4"/>
    <property type="match status" value="1"/>
</dbReference>
<dbReference type="Gene3D" id="3.30.1330.40">
    <property type="entry name" value="RutC-like"/>
    <property type="match status" value="1"/>
</dbReference>
<dbReference type="InterPro" id="IPR006175">
    <property type="entry name" value="YjgF/YER057c/UK114"/>
</dbReference>
<protein>
    <submittedName>
        <fullName evidence="1">2-iminobutanoate/2-iminopropanoate deaminase</fullName>
    </submittedName>
</protein>
<dbReference type="GO" id="GO:0005739">
    <property type="term" value="C:mitochondrion"/>
    <property type="evidence" value="ECO:0007669"/>
    <property type="project" value="TreeGrafter"/>
</dbReference>
<dbReference type="GO" id="GO:0005829">
    <property type="term" value="C:cytosol"/>
    <property type="evidence" value="ECO:0007669"/>
    <property type="project" value="TreeGrafter"/>
</dbReference>
<reference evidence="1" key="1">
    <citation type="journal article" date="2014" name="Genome Announc.">
        <title>Complete sequencing and chromosome-scale genome assembly of the industrial progenitor strain P2niaD18 from the penicillin producer Penicillium chrysogenum.</title>
        <authorList>
            <person name="Specht T."/>
            <person name="Dahlmann T.A."/>
            <person name="Zadra I."/>
            <person name="Kurnsteiner H."/>
            <person name="Kuck U."/>
        </authorList>
    </citation>
    <scope>NUCLEOTIDE SEQUENCE [LARGE SCALE GENOMIC DNA]</scope>
    <source>
        <strain evidence="1">P2niaD18</strain>
    </source>
</reference>
<dbReference type="AlphaFoldDB" id="A0A167PY21"/>
<proteinExistence type="predicted"/>
<dbReference type="Proteomes" id="UP000076449">
    <property type="component" value="Chromosome IV"/>
</dbReference>
<dbReference type="EMBL" id="CM002801">
    <property type="protein sequence ID" value="KZN83992.1"/>
    <property type="molecule type" value="Genomic_DNA"/>
</dbReference>
<dbReference type="PANTHER" id="PTHR11803">
    <property type="entry name" value="2-IMINOBUTANOATE/2-IMINOPROPANOATE DEAMINASE RIDA"/>
    <property type="match status" value="1"/>
</dbReference>
<dbReference type="InterPro" id="IPR035959">
    <property type="entry name" value="RutC-like_sf"/>
</dbReference>
<organism evidence="1">
    <name type="scientific">Penicillium chrysogenum</name>
    <name type="common">Penicillium notatum</name>
    <dbReference type="NCBI Taxonomy" id="5076"/>
    <lineage>
        <taxon>Eukaryota</taxon>
        <taxon>Fungi</taxon>
        <taxon>Dikarya</taxon>
        <taxon>Ascomycota</taxon>
        <taxon>Pezizomycotina</taxon>
        <taxon>Eurotiomycetes</taxon>
        <taxon>Eurotiomycetidae</taxon>
        <taxon>Eurotiales</taxon>
        <taxon>Aspergillaceae</taxon>
        <taxon>Penicillium</taxon>
        <taxon>Penicillium chrysogenum species complex</taxon>
    </lineage>
</organism>
<dbReference type="SUPFAM" id="SSF55298">
    <property type="entry name" value="YjgF-like"/>
    <property type="match status" value="1"/>
</dbReference>